<keyword evidence="4" id="KW-1185">Reference proteome</keyword>
<evidence type="ECO:0000256" key="1">
    <source>
        <dbReference type="ARBA" id="ARBA00022527"/>
    </source>
</evidence>
<keyword evidence="3" id="KW-0418">Kinase</keyword>
<feature type="domain" description="Histidine kinase/HSP90-like ATPase" evidence="2">
    <location>
        <begin position="27"/>
        <end position="149"/>
    </location>
</feature>
<dbReference type="Pfam" id="PF13581">
    <property type="entry name" value="HATPase_c_2"/>
    <property type="match status" value="1"/>
</dbReference>
<dbReference type="InterPro" id="IPR050267">
    <property type="entry name" value="Anti-sigma-factor_SerPK"/>
</dbReference>
<evidence type="ECO:0000313" key="3">
    <source>
        <dbReference type="EMBL" id="MEX5728110.1"/>
    </source>
</evidence>
<keyword evidence="3" id="KW-0808">Transferase</keyword>
<dbReference type="Gene3D" id="3.30.565.10">
    <property type="entry name" value="Histidine kinase-like ATPase, C-terminal domain"/>
    <property type="match status" value="1"/>
</dbReference>
<dbReference type="CDD" id="cd16936">
    <property type="entry name" value="HATPase_RsbW-like"/>
    <property type="match status" value="1"/>
</dbReference>
<dbReference type="InterPro" id="IPR003594">
    <property type="entry name" value="HATPase_dom"/>
</dbReference>
<accession>A0ABV3XTJ9</accession>
<dbReference type="InterPro" id="IPR036890">
    <property type="entry name" value="HATPase_C_sf"/>
</dbReference>
<proteinExistence type="predicted"/>
<keyword evidence="1" id="KW-0723">Serine/threonine-protein kinase</keyword>
<dbReference type="PANTHER" id="PTHR35526">
    <property type="entry name" value="ANTI-SIGMA-F FACTOR RSBW-RELATED"/>
    <property type="match status" value="1"/>
</dbReference>
<evidence type="ECO:0000313" key="4">
    <source>
        <dbReference type="Proteomes" id="UP001560019"/>
    </source>
</evidence>
<dbReference type="PANTHER" id="PTHR35526:SF3">
    <property type="entry name" value="ANTI-SIGMA-F FACTOR RSBW"/>
    <property type="match status" value="1"/>
</dbReference>
<comment type="caution">
    <text evidence="3">The sequence shown here is derived from an EMBL/GenBank/DDBJ whole genome shotgun (WGS) entry which is preliminary data.</text>
</comment>
<dbReference type="EMBL" id="JBEHHI010000001">
    <property type="protein sequence ID" value="MEX5728110.1"/>
    <property type="molecule type" value="Genomic_DNA"/>
</dbReference>
<name>A0ABV3XTJ9_9RHOB</name>
<dbReference type="SUPFAM" id="SSF55874">
    <property type="entry name" value="ATPase domain of HSP90 chaperone/DNA topoisomerase II/histidine kinase"/>
    <property type="match status" value="1"/>
</dbReference>
<sequence>MTARPLCPLAGAGQGGPGAAPALVLDFAARPFEVRRSLATVARHLTEAGLGPETRGRVEIVLAEALNNIVEHAYRGQPAGRVTLALRREGGLARVRLCDHGAPMPDGAPPARAPARGTLPEGGFGWTLIRALSARAAYRRMTGGNCLDLEIALG</sequence>
<dbReference type="RefSeq" id="WP_125408466.1">
    <property type="nucleotide sequence ID" value="NZ_JBEHHI010000001.1"/>
</dbReference>
<reference evidence="3 4" key="1">
    <citation type="submission" date="2024-06" db="EMBL/GenBank/DDBJ databases">
        <title>Genome of Rhodovulum iodosum, a marine photoferrotroph.</title>
        <authorList>
            <person name="Bianchini G."/>
            <person name="Nikeleit V."/>
            <person name="Kappler A."/>
            <person name="Bryce C."/>
            <person name="Sanchez-Baracaldo P."/>
        </authorList>
    </citation>
    <scope>NUCLEOTIDE SEQUENCE [LARGE SCALE GENOMIC DNA]</scope>
    <source>
        <strain evidence="3 4">UT/N1</strain>
    </source>
</reference>
<protein>
    <submittedName>
        <fullName evidence="3">Serine/threonine-protein kinase RsbW</fullName>
    </submittedName>
</protein>
<dbReference type="Proteomes" id="UP001560019">
    <property type="component" value="Unassembled WGS sequence"/>
</dbReference>
<gene>
    <name evidence="3" type="ORF">Ga0609869_001463</name>
</gene>
<evidence type="ECO:0000259" key="2">
    <source>
        <dbReference type="Pfam" id="PF13581"/>
    </source>
</evidence>
<organism evidence="3 4">
    <name type="scientific">Rhodovulum iodosum</name>
    <dbReference type="NCBI Taxonomy" id="68291"/>
    <lineage>
        <taxon>Bacteria</taxon>
        <taxon>Pseudomonadati</taxon>
        <taxon>Pseudomonadota</taxon>
        <taxon>Alphaproteobacteria</taxon>
        <taxon>Rhodobacterales</taxon>
        <taxon>Paracoccaceae</taxon>
        <taxon>Rhodovulum</taxon>
    </lineage>
</organism>
<dbReference type="GO" id="GO:0016301">
    <property type="term" value="F:kinase activity"/>
    <property type="evidence" value="ECO:0007669"/>
    <property type="project" value="UniProtKB-KW"/>
</dbReference>